<evidence type="ECO:0000313" key="2">
    <source>
        <dbReference type="Proteomes" id="UP001341840"/>
    </source>
</evidence>
<gene>
    <name evidence="1" type="ORF">PIB30_101943</name>
</gene>
<evidence type="ECO:0000313" key="1">
    <source>
        <dbReference type="EMBL" id="MED6190052.1"/>
    </source>
</evidence>
<accession>A0ABU6WVU5</accession>
<proteinExistence type="predicted"/>
<protein>
    <submittedName>
        <fullName evidence="1">Uncharacterized protein</fullName>
    </submittedName>
</protein>
<dbReference type="Proteomes" id="UP001341840">
    <property type="component" value="Unassembled WGS sequence"/>
</dbReference>
<keyword evidence="2" id="KW-1185">Reference proteome</keyword>
<sequence>MSKWKQTQKIKLSEVKKNEMDSNLEHDVVEDFNGFDILRWWRGKHIYQNRTNNRLDESTGSLFDHLTWQYGALVYGELAKVGASLACPAMTDWFGQTDFHQID</sequence>
<comment type="caution">
    <text evidence="1">The sequence shown here is derived from an EMBL/GenBank/DDBJ whole genome shotgun (WGS) entry which is preliminary data.</text>
</comment>
<dbReference type="EMBL" id="JASCZI010184300">
    <property type="protein sequence ID" value="MED6190052.1"/>
    <property type="molecule type" value="Genomic_DNA"/>
</dbReference>
<name>A0ABU6WVU5_9FABA</name>
<organism evidence="1 2">
    <name type="scientific">Stylosanthes scabra</name>
    <dbReference type="NCBI Taxonomy" id="79078"/>
    <lineage>
        <taxon>Eukaryota</taxon>
        <taxon>Viridiplantae</taxon>
        <taxon>Streptophyta</taxon>
        <taxon>Embryophyta</taxon>
        <taxon>Tracheophyta</taxon>
        <taxon>Spermatophyta</taxon>
        <taxon>Magnoliopsida</taxon>
        <taxon>eudicotyledons</taxon>
        <taxon>Gunneridae</taxon>
        <taxon>Pentapetalae</taxon>
        <taxon>rosids</taxon>
        <taxon>fabids</taxon>
        <taxon>Fabales</taxon>
        <taxon>Fabaceae</taxon>
        <taxon>Papilionoideae</taxon>
        <taxon>50 kb inversion clade</taxon>
        <taxon>dalbergioids sensu lato</taxon>
        <taxon>Dalbergieae</taxon>
        <taxon>Pterocarpus clade</taxon>
        <taxon>Stylosanthes</taxon>
    </lineage>
</organism>
<reference evidence="1 2" key="1">
    <citation type="journal article" date="2023" name="Plants (Basel)">
        <title>Bridging the Gap: Combining Genomics and Transcriptomics Approaches to Understand Stylosanthes scabra, an Orphan Legume from the Brazilian Caatinga.</title>
        <authorList>
            <person name="Ferreira-Neto J.R.C."/>
            <person name="da Silva M.D."/>
            <person name="Binneck E."/>
            <person name="de Melo N.F."/>
            <person name="da Silva R.H."/>
            <person name="de Melo A.L.T.M."/>
            <person name="Pandolfi V."/>
            <person name="Bustamante F.O."/>
            <person name="Brasileiro-Vidal A.C."/>
            <person name="Benko-Iseppon A.M."/>
        </authorList>
    </citation>
    <scope>NUCLEOTIDE SEQUENCE [LARGE SCALE GENOMIC DNA]</scope>
    <source>
        <tissue evidence="1">Leaves</tissue>
    </source>
</reference>